<evidence type="ECO:0000313" key="2">
    <source>
        <dbReference type="Proteomes" id="UP001085076"/>
    </source>
</evidence>
<dbReference type="EMBL" id="JAGGNH010000004">
    <property type="protein sequence ID" value="KAJ0974942.1"/>
    <property type="molecule type" value="Genomic_DNA"/>
</dbReference>
<dbReference type="Proteomes" id="UP001085076">
    <property type="component" value="Miscellaneous, Linkage group lg04"/>
</dbReference>
<name>A0A9D5HG36_9LILI</name>
<organism evidence="1 2">
    <name type="scientific">Dioscorea zingiberensis</name>
    <dbReference type="NCBI Taxonomy" id="325984"/>
    <lineage>
        <taxon>Eukaryota</taxon>
        <taxon>Viridiplantae</taxon>
        <taxon>Streptophyta</taxon>
        <taxon>Embryophyta</taxon>
        <taxon>Tracheophyta</taxon>
        <taxon>Spermatophyta</taxon>
        <taxon>Magnoliopsida</taxon>
        <taxon>Liliopsida</taxon>
        <taxon>Dioscoreales</taxon>
        <taxon>Dioscoreaceae</taxon>
        <taxon>Dioscorea</taxon>
    </lineage>
</organism>
<reference evidence="1" key="1">
    <citation type="submission" date="2021-03" db="EMBL/GenBank/DDBJ databases">
        <authorList>
            <person name="Li Z."/>
            <person name="Yang C."/>
        </authorList>
    </citation>
    <scope>NUCLEOTIDE SEQUENCE</scope>
    <source>
        <strain evidence="1">Dzin_1.0</strain>
        <tissue evidence="1">Leaf</tissue>
    </source>
</reference>
<protein>
    <submittedName>
        <fullName evidence="1">Uncharacterized protein</fullName>
    </submittedName>
</protein>
<gene>
    <name evidence="1" type="ORF">J5N97_016907</name>
</gene>
<evidence type="ECO:0000313" key="1">
    <source>
        <dbReference type="EMBL" id="KAJ0974942.1"/>
    </source>
</evidence>
<proteinExistence type="predicted"/>
<keyword evidence="2" id="KW-1185">Reference proteome</keyword>
<sequence>MHTLYKRHGNSGMLGFRFQKIPEMIKMSTDVLVGLPDAILIPSSLPRINDIGFSSLNSSFKDIIACRKALLDFWKSKNKSSAIVEGDGAISCAY</sequence>
<reference evidence="1" key="2">
    <citation type="journal article" date="2022" name="Hortic Res">
        <title>The genome of Dioscorea zingiberensis sheds light on the biosynthesis, origin and evolution of the medicinally important diosgenin saponins.</title>
        <authorList>
            <person name="Li Y."/>
            <person name="Tan C."/>
            <person name="Li Z."/>
            <person name="Guo J."/>
            <person name="Li S."/>
            <person name="Chen X."/>
            <person name="Wang C."/>
            <person name="Dai X."/>
            <person name="Yang H."/>
            <person name="Song W."/>
            <person name="Hou L."/>
            <person name="Xu J."/>
            <person name="Tong Z."/>
            <person name="Xu A."/>
            <person name="Yuan X."/>
            <person name="Wang W."/>
            <person name="Yang Q."/>
            <person name="Chen L."/>
            <person name="Sun Z."/>
            <person name="Wang K."/>
            <person name="Pan B."/>
            <person name="Chen J."/>
            <person name="Bao Y."/>
            <person name="Liu F."/>
            <person name="Qi X."/>
            <person name="Gang D.R."/>
            <person name="Wen J."/>
            <person name="Li J."/>
        </authorList>
    </citation>
    <scope>NUCLEOTIDE SEQUENCE</scope>
    <source>
        <strain evidence="1">Dzin_1.0</strain>
    </source>
</reference>
<accession>A0A9D5HG36</accession>
<comment type="caution">
    <text evidence="1">The sequence shown here is derived from an EMBL/GenBank/DDBJ whole genome shotgun (WGS) entry which is preliminary data.</text>
</comment>
<dbReference type="AlphaFoldDB" id="A0A9D5HG36"/>